<feature type="compositionally biased region" description="Pro residues" evidence="1">
    <location>
        <begin position="485"/>
        <end position="499"/>
    </location>
</feature>
<dbReference type="InterPro" id="IPR024288">
    <property type="entry name" value="SICA_C"/>
</dbReference>
<feature type="compositionally biased region" description="Low complexity" evidence="1">
    <location>
        <begin position="515"/>
        <end position="532"/>
    </location>
</feature>
<feature type="compositionally biased region" description="Low complexity" evidence="1">
    <location>
        <begin position="418"/>
        <end position="427"/>
    </location>
</feature>
<accession>A0A0D9QCM6</accession>
<feature type="compositionally biased region" description="Basic and acidic residues" evidence="1">
    <location>
        <begin position="296"/>
        <end position="309"/>
    </location>
</feature>
<dbReference type="OrthoDB" id="375150at2759"/>
<feature type="compositionally biased region" description="Basic and acidic residues" evidence="1">
    <location>
        <begin position="268"/>
        <end position="277"/>
    </location>
</feature>
<sequence>MGSADFAKALATWLIAAGIYDQHQYEEAVWNKTKDVMDEFVDYMDDGFILEYGTACGNAAWVSSKYPTTPIYGHTVGDTIVCVLMVGALFFMNWGTRQAQAKVTDDATNDSIGKHIKCIIVHMFSQVLNETVCPSERGTFYAWHIMEQMGREGNLPEGLIKKEKCGKHIFAHGKIGALELDENVRQWLREHGKLKEAIQKVKGTEACKTVWQKHWKLEDILGTEHIEDTKALEVVEIVKELKEGMNELFTEIAPTLQKTLVEGARAQKEKLANDGKNAEAATTNAANTPPQETTAEEAKKKTEDGKKSTEGSTQDDSSEKAQLPAAPSPTGRSETSAADAQVPTSPSVPPPAPPPPPSRPSTPSTEDKKKDMSEGPAQTTPKDSAASVSVTFIQKTPSSECSGTDVNSDPSADGPGLGTPAAAEPAAAPAPPGPPVDTRAGSSEHAPNPTTTSSESTPSKGTDTTVGGPAPGEPPVAVVDGGNDDPPPLNPPKPKPNPNPNQSGATGSSPGGGSSTEDSSSPGSPGHQTPGSSGPGSTGTGSTGTLQPGTTGDGSTGVPNPGSSGPGSAGTGTTGQAQPGGSQQGPGAAPTEDNVGGLTKTEDKKELMHDQGTSWPGLTWEDVKPYTPAIIPAVVGIGVIAFFLWKYFAHLAKPRRTYRTVRDVPSPPLDEDILDHLQRGDAPPPDYGYTVMRAPRRDTFADRRAQRPPRVHKRTIIELHLEVLHECEATEWESVKEDYWKIVVEEFAQEFAKDLMRDEDTYNNILGVSTSNHGLPGNNVSSTDSKGTDPCPPNDCDPWSCMENIQFATDPCPPNADDPHPSSCMQPIHLAMAPCQPNKDDPDPPTDSDEPDAWKCMETIQLPTDPCPPNADDPDPWKCMETIQLAPHPCPPNADDPWNCMETIQFATAPCPPNADDPDPWNCMETIQLEQQETPALFPSSSDPGNECATPDHINWIPWIHRNKHILRECTGQTWFLQLKADWTQYLRAHMATNEDNVVSAHSAFGEAATMERQKLRLWKQWVAQQHRQVRMYCEQEWFQHLLHNVEEKTVPAKGDVPRVEKHLEVENVNAAQQTLRVRDVPRTQPLHPQLYLHKPLSTKIWILILALVLEHCELERSMQQTELYVDALLQNM</sequence>
<organism evidence="3 4">
    <name type="scientific">Plasmodium fragile</name>
    <dbReference type="NCBI Taxonomy" id="5857"/>
    <lineage>
        <taxon>Eukaryota</taxon>
        <taxon>Sar</taxon>
        <taxon>Alveolata</taxon>
        <taxon>Apicomplexa</taxon>
        <taxon>Aconoidasida</taxon>
        <taxon>Haemosporida</taxon>
        <taxon>Plasmodiidae</taxon>
        <taxon>Plasmodium</taxon>
        <taxon>Plasmodium (Plasmodium)</taxon>
    </lineage>
</organism>
<reference evidence="3 4" key="1">
    <citation type="submission" date="2014-03" db="EMBL/GenBank/DDBJ databases">
        <title>The Genome Sequence of Plasmodium fragile nilgiri.</title>
        <authorList>
            <consortium name="The Broad Institute Genomics Platform"/>
            <consortium name="The Broad Institute Genome Sequencing Center for Infectious Disease"/>
            <person name="Neafsey D."/>
            <person name="Duraisingh M."/>
            <person name="Young S.K."/>
            <person name="Zeng Q."/>
            <person name="Gargeya S."/>
            <person name="Abouelleil A."/>
            <person name="Alvarado L."/>
            <person name="Chapman S.B."/>
            <person name="Gainer-Dewar J."/>
            <person name="Goldberg J."/>
            <person name="Griggs A."/>
            <person name="Gujja S."/>
            <person name="Hansen M."/>
            <person name="Howarth C."/>
            <person name="Imamovic A."/>
            <person name="Larimer J."/>
            <person name="Pearson M."/>
            <person name="Poon T.W."/>
            <person name="Priest M."/>
            <person name="Roberts A."/>
            <person name="Saif S."/>
            <person name="Shea T."/>
            <person name="Sykes S."/>
            <person name="Wortman J."/>
            <person name="Nusbaum C."/>
            <person name="Birren B."/>
        </authorList>
    </citation>
    <scope>NUCLEOTIDE SEQUENCE [LARGE SCALE GENOMIC DNA]</scope>
    <source>
        <strain evidence="4">nilgiri</strain>
    </source>
</reference>
<dbReference type="RefSeq" id="XP_012338590.1">
    <property type="nucleotide sequence ID" value="XM_012483167.1"/>
</dbReference>
<feature type="compositionally biased region" description="Low complexity" evidence="1">
    <location>
        <begin position="449"/>
        <end position="459"/>
    </location>
</feature>
<feature type="compositionally biased region" description="Gly residues" evidence="1">
    <location>
        <begin position="564"/>
        <end position="573"/>
    </location>
</feature>
<proteinExistence type="predicted"/>
<name>A0A0D9QCM6_PLAFR</name>
<keyword evidence="4" id="KW-1185">Reference proteome</keyword>
<feature type="compositionally biased region" description="Pro residues" evidence="1">
    <location>
        <begin position="346"/>
        <end position="360"/>
    </location>
</feature>
<feature type="region of interest" description="Disordered" evidence="1">
    <location>
        <begin position="268"/>
        <end position="616"/>
    </location>
</feature>
<evidence type="ECO:0000313" key="3">
    <source>
        <dbReference type="EMBL" id="KJP84805.1"/>
    </source>
</evidence>
<feature type="compositionally biased region" description="Low complexity" evidence="1">
    <location>
        <begin position="574"/>
        <end position="591"/>
    </location>
</feature>
<evidence type="ECO:0000256" key="1">
    <source>
        <dbReference type="SAM" id="MobiDB-lite"/>
    </source>
</evidence>
<dbReference type="Proteomes" id="UP000054561">
    <property type="component" value="Unassembled WGS sequence"/>
</dbReference>
<dbReference type="GeneID" id="24270879"/>
<protein>
    <recommendedName>
        <fullName evidence="2">Schizont-infected cell agglutination C-terminal domain-containing protein</fullName>
    </recommendedName>
</protein>
<feature type="compositionally biased region" description="Low complexity" evidence="1">
    <location>
        <begin position="278"/>
        <end position="293"/>
    </location>
</feature>
<evidence type="ECO:0000313" key="4">
    <source>
        <dbReference type="Proteomes" id="UP000054561"/>
    </source>
</evidence>
<gene>
    <name evidence="3" type="ORF">AK88_05565</name>
</gene>
<feature type="compositionally biased region" description="Polar residues" evidence="1">
    <location>
        <begin position="376"/>
        <end position="410"/>
    </location>
</feature>
<feature type="compositionally biased region" description="Gly residues" evidence="1">
    <location>
        <begin position="533"/>
        <end position="542"/>
    </location>
</feature>
<feature type="compositionally biased region" description="Basic and acidic residues" evidence="1">
    <location>
        <begin position="600"/>
        <end position="609"/>
    </location>
</feature>
<dbReference type="EMBL" id="KQ030405">
    <property type="protein sequence ID" value="KJP84805.1"/>
    <property type="molecule type" value="Genomic_DNA"/>
</dbReference>
<dbReference type="Pfam" id="PF12879">
    <property type="entry name" value="SICA_C"/>
    <property type="match status" value="1"/>
</dbReference>
<feature type="region of interest" description="Disordered" evidence="1">
    <location>
        <begin position="833"/>
        <end position="852"/>
    </location>
</feature>
<dbReference type="VEuPathDB" id="PlasmoDB:AK88_05565"/>
<dbReference type="AlphaFoldDB" id="A0A0D9QCM6"/>
<feature type="domain" description="Schizont-infected cell agglutination C-terminal" evidence="2">
    <location>
        <begin position="646"/>
        <end position="782"/>
    </location>
</feature>
<evidence type="ECO:0000259" key="2">
    <source>
        <dbReference type="Pfam" id="PF12879"/>
    </source>
</evidence>